<reference evidence="2" key="2">
    <citation type="submission" date="2021-01" db="UniProtKB">
        <authorList>
            <consortium name="EnsemblMetazoa"/>
        </authorList>
    </citation>
    <scope>IDENTIFICATION</scope>
</reference>
<dbReference type="OMA" id="HAMEISC"/>
<proteinExistence type="predicted"/>
<evidence type="ECO:0000313" key="3">
    <source>
        <dbReference type="Proteomes" id="UP000007110"/>
    </source>
</evidence>
<evidence type="ECO:0000256" key="1">
    <source>
        <dbReference type="SAM" id="SignalP"/>
    </source>
</evidence>
<name>A0A7M7HK77_STRPU</name>
<dbReference type="InParanoid" id="A0A7M7HK77"/>
<dbReference type="EnsemblMetazoa" id="XM_011673790">
    <property type="protein sequence ID" value="XP_011672092"/>
    <property type="gene ID" value="LOC105442041"/>
</dbReference>
<dbReference type="AlphaFoldDB" id="A0A7M7HK77"/>
<accession>A0A7M7HK77</accession>
<evidence type="ECO:0000313" key="2">
    <source>
        <dbReference type="EnsemblMetazoa" id="XP_011672092"/>
    </source>
</evidence>
<keyword evidence="1" id="KW-0732">Signal</keyword>
<feature type="signal peptide" evidence="1">
    <location>
        <begin position="1"/>
        <end position="22"/>
    </location>
</feature>
<dbReference type="Proteomes" id="UP000007110">
    <property type="component" value="Unassembled WGS sequence"/>
</dbReference>
<dbReference type="OrthoDB" id="10152104at2759"/>
<feature type="chain" id="PRO_5029745820" evidence="1">
    <location>
        <begin position="23"/>
        <end position="155"/>
    </location>
</feature>
<dbReference type="KEGG" id="spu:105442041"/>
<sequence length="155" mass="16982">MAATKLLLLGLCLSVMISVSVSQRFPMYGGGGGGRFGGITPGARLANYCGMYNKEKVDEGYTCNWNVLKKIFEKDKEINHDESMRQLFRMARNGMLCYTEGARIVNVRGPCHAMEVSCRHFAHSSAIDNCWRVSQANPPATARPNPPQAPGGRGI</sequence>
<reference evidence="3" key="1">
    <citation type="submission" date="2015-02" db="EMBL/GenBank/DDBJ databases">
        <title>Genome sequencing for Strongylocentrotus purpuratus.</title>
        <authorList>
            <person name="Murali S."/>
            <person name="Liu Y."/>
            <person name="Vee V."/>
            <person name="English A."/>
            <person name="Wang M."/>
            <person name="Skinner E."/>
            <person name="Han Y."/>
            <person name="Muzny D.M."/>
            <person name="Worley K.C."/>
            <person name="Gibbs R.A."/>
        </authorList>
    </citation>
    <scope>NUCLEOTIDE SEQUENCE</scope>
</reference>
<keyword evidence="3" id="KW-1185">Reference proteome</keyword>
<dbReference type="RefSeq" id="XP_011672092.1">
    <property type="nucleotide sequence ID" value="XM_011673790.2"/>
</dbReference>
<dbReference type="GeneID" id="105442041"/>
<protein>
    <submittedName>
        <fullName evidence="2">Uncharacterized protein</fullName>
    </submittedName>
</protein>
<organism evidence="2 3">
    <name type="scientific">Strongylocentrotus purpuratus</name>
    <name type="common">Purple sea urchin</name>
    <dbReference type="NCBI Taxonomy" id="7668"/>
    <lineage>
        <taxon>Eukaryota</taxon>
        <taxon>Metazoa</taxon>
        <taxon>Echinodermata</taxon>
        <taxon>Eleutherozoa</taxon>
        <taxon>Echinozoa</taxon>
        <taxon>Echinoidea</taxon>
        <taxon>Euechinoidea</taxon>
        <taxon>Echinacea</taxon>
        <taxon>Camarodonta</taxon>
        <taxon>Echinidea</taxon>
        <taxon>Strongylocentrotidae</taxon>
        <taxon>Strongylocentrotus</taxon>
    </lineage>
</organism>